<accession>A0A5D3CR25</accession>
<dbReference type="PANTHER" id="PTHR33710:SF64">
    <property type="entry name" value="ENDONUCLEASE_EXONUCLEASE_PHOSPHATASE DOMAIN-CONTAINING PROTEIN"/>
    <property type="match status" value="1"/>
</dbReference>
<feature type="region of interest" description="Disordered" evidence="1">
    <location>
        <begin position="1"/>
        <end position="25"/>
    </location>
</feature>
<gene>
    <name evidence="2" type="ORF">E5676_scaffold488G00860</name>
</gene>
<evidence type="ECO:0000313" key="3">
    <source>
        <dbReference type="Proteomes" id="UP000321947"/>
    </source>
</evidence>
<evidence type="ECO:0000256" key="1">
    <source>
        <dbReference type="SAM" id="MobiDB-lite"/>
    </source>
</evidence>
<dbReference type="InterPro" id="IPR036691">
    <property type="entry name" value="Endo/exonu/phosph_ase_sf"/>
</dbReference>
<dbReference type="Gene3D" id="3.60.10.10">
    <property type="entry name" value="Endonuclease/exonuclease/phosphatase"/>
    <property type="match status" value="1"/>
</dbReference>
<dbReference type="Proteomes" id="UP000321947">
    <property type="component" value="Unassembled WGS sequence"/>
</dbReference>
<comment type="caution">
    <text evidence="2">The sequence shown here is derived from an EMBL/GenBank/DDBJ whole genome shotgun (WGS) entry which is preliminary data.</text>
</comment>
<proteinExistence type="predicted"/>
<dbReference type="EMBL" id="SSTD01009754">
    <property type="protein sequence ID" value="TYK13822.1"/>
    <property type="molecule type" value="Genomic_DNA"/>
</dbReference>
<organism evidence="2 3">
    <name type="scientific">Cucumis melo var. makuwa</name>
    <name type="common">Oriental melon</name>
    <dbReference type="NCBI Taxonomy" id="1194695"/>
    <lineage>
        <taxon>Eukaryota</taxon>
        <taxon>Viridiplantae</taxon>
        <taxon>Streptophyta</taxon>
        <taxon>Embryophyta</taxon>
        <taxon>Tracheophyta</taxon>
        <taxon>Spermatophyta</taxon>
        <taxon>Magnoliopsida</taxon>
        <taxon>eudicotyledons</taxon>
        <taxon>Gunneridae</taxon>
        <taxon>Pentapetalae</taxon>
        <taxon>rosids</taxon>
        <taxon>fabids</taxon>
        <taxon>Cucurbitales</taxon>
        <taxon>Cucurbitaceae</taxon>
        <taxon>Benincaseae</taxon>
        <taxon>Cucumis</taxon>
    </lineage>
</organism>
<reference evidence="2 3" key="1">
    <citation type="submission" date="2019-08" db="EMBL/GenBank/DDBJ databases">
        <title>Draft genome sequences of two oriental melons (Cucumis melo L. var makuwa).</title>
        <authorList>
            <person name="Kwon S.-Y."/>
        </authorList>
    </citation>
    <scope>NUCLEOTIDE SEQUENCE [LARGE SCALE GENOMIC DNA]</scope>
    <source>
        <strain evidence="3">cv. Chang Bougi</strain>
        <tissue evidence="2">Leaf</tissue>
    </source>
</reference>
<name>A0A5D3CR25_CUCMM</name>
<dbReference type="SUPFAM" id="SSF56219">
    <property type="entry name" value="DNase I-like"/>
    <property type="match status" value="1"/>
</dbReference>
<sequence length="267" mass="31621">MNEDQEALQNIQEEGRHSNLASKEDDEKSFKERLVVWLKDNELKLSSKHPLVIPSNANTNDEFWNELKILHSLCSPIWMLAEDFNIVRWPSKTNAKSLDKKNMTILNNIIQDFGLVDPPLSNNSYTWSNLRTDPIYSRLDRFLYIKDWESTFKVHHSKTMQRTVSDHFLITLESHHITWGPCPFRLNNASLNEKDFTKNFPTWWENTKIEGHPGYSFIQRLKILATRIKDWQKQKVLSYKLEKDYFTKEIEAIDKLEYQNLLTAPLH</sequence>
<dbReference type="PANTHER" id="PTHR33710">
    <property type="entry name" value="BNAC02G09200D PROTEIN"/>
    <property type="match status" value="1"/>
</dbReference>
<feature type="compositionally biased region" description="Basic and acidic residues" evidence="1">
    <location>
        <begin position="13"/>
        <end position="25"/>
    </location>
</feature>
<dbReference type="AlphaFoldDB" id="A0A5D3CR25"/>
<evidence type="ECO:0000313" key="2">
    <source>
        <dbReference type="EMBL" id="TYK13822.1"/>
    </source>
</evidence>
<protein>
    <submittedName>
        <fullName evidence="2">LINE-1 retrotransposable element ORF2 protein</fullName>
    </submittedName>
</protein>